<dbReference type="InterPro" id="IPR023378">
    <property type="entry name" value="YheA/YmcA-like_dom_sf"/>
</dbReference>
<keyword evidence="3" id="KW-1185">Reference proteome</keyword>
<dbReference type="InterPro" id="IPR010368">
    <property type="entry name" value="Com_YlbF"/>
</dbReference>
<protein>
    <recommendedName>
        <fullName evidence="1">UPF0342 protein WAK64_05025</fullName>
    </recommendedName>
</protein>
<dbReference type="RefSeq" id="WP_336585849.1">
    <property type="nucleotide sequence ID" value="NZ_JBBAXC010000003.1"/>
</dbReference>
<evidence type="ECO:0000313" key="3">
    <source>
        <dbReference type="Proteomes" id="UP001312865"/>
    </source>
</evidence>
<evidence type="ECO:0000313" key="2">
    <source>
        <dbReference type="EMBL" id="MEI5906416.1"/>
    </source>
</evidence>
<comment type="caution">
    <text evidence="2">The sequence shown here is derived from an EMBL/GenBank/DDBJ whole genome shotgun (WGS) entry which is preliminary data.</text>
</comment>
<dbReference type="Pfam" id="PF06133">
    <property type="entry name" value="Com_YlbF"/>
    <property type="match status" value="1"/>
</dbReference>
<dbReference type="Gene3D" id="1.20.1500.10">
    <property type="entry name" value="YheA/YmcA-like"/>
    <property type="match status" value="1"/>
</dbReference>
<dbReference type="Proteomes" id="UP001312865">
    <property type="component" value="Unassembled WGS sequence"/>
</dbReference>
<name>A0ABU8HB36_9BACI</name>
<dbReference type="HAMAP" id="MF_01526">
    <property type="entry name" value="UPF0342"/>
    <property type="match status" value="1"/>
</dbReference>
<dbReference type="EMBL" id="JBBAXC010000003">
    <property type="protein sequence ID" value="MEI5906416.1"/>
    <property type="molecule type" value="Genomic_DNA"/>
</dbReference>
<proteinExistence type="inferred from homology"/>
<accession>A0ABU8HB36</accession>
<organism evidence="2 3">
    <name type="scientific">Bacillus spongiae</name>
    <dbReference type="NCBI Taxonomy" id="2683610"/>
    <lineage>
        <taxon>Bacteria</taxon>
        <taxon>Bacillati</taxon>
        <taxon>Bacillota</taxon>
        <taxon>Bacilli</taxon>
        <taxon>Bacillales</taxon>
        <taxon>Bacillaceae</taxon>
        <taxon>Bacillus</taxon>
    </lineage>
</organism>
<gene>
    <name evidence="2" type="ORF">WAK64_05025</name>
</gene>
<dbReference type="SUPFAM" id="SSF158622">
    <property type="entry name" value="YheA/YmcA-like"/>
    <property type="match status" value="1"/>
</dbReference>
<sequence length="117" mass="13946">MSVNLHDYANELEKVLRQSEEYTHLKKMYDEVNKDESAQKMFENFRNIQMQLQQKQMTGEEITQEEVEQAQKYAALVQQHEKIGKLMEAEQRMSMVISDLNRIIMKPLEELYGSMQQ</sequence>
<reference evidence="2 3" key="1">
    <citation type="journal article" date="2018" name="J. Microbiol.">
        <title>Bacillus spongiae sp. nov., isolated from sponge of Jeju Island.</title>
        <authorList>
            <person name="Lee G.E."/>
            <person name="Im W.T."/>
            <person name="Park J.S."/>
        </authorList>
    </citation>
    <scope>NUCLEOTIDE SEQUENCE [LARGE SCALE GENOMIC DNA]</scope>
    <source>
        <strain evidence="2 3">135PIL107-10</strain>
    </source>
</reference>
<evidence type="ECO:0000256" key="1">
    <source>
        <dbReference type="HAMAP-Rule" id="MF_01526"/>
    </source>
</evidence>
<comment type="similarity">
    <text evidence="1">Belongs to the UPF0342 family.</text>
</comment>